<accession>A0A430FSR1</accession>
<evidence type="ECO:0000256" key="3">
    <source>
        <dbReference type="HAMAP-Rule" id="MF_00376"/>
    </source>
</evidence>
<proteinExistence type="inferred from homology"/>
<comment type="catalytic activity">
    <reaction evidence="3">
        <text>3'-dephospho-CoA + ATP = ADP + CoA + H(+)</text>
        <dbReference type="Rhea" id="RHEA:18245"/>
        <dbReference type="ChEBI" id="CHEBI:15378"/>
        <dbReference type="ChEBI" id="CHEBI:30616"/>
        <dbReference type="ChEBI" id="CHEBI:57287"/>
        <dbReference type="ChEBI" id="CHEBI:57328"/>
        <dbReference type="ChEBI" id="CHEBI:456216"/>
        <dbReference type="EC" id="2.7.1.24"/>
    </reaction>
</comment>
<reference evidence="5 6" key="1">
    <citation type="submission" date="2018-09" db="EMBL/GenBank/DDBJ databases">
        <title>Characterization of the phylogenetic diversity of five novel species belonging to the genus Bifidobacterium.</title>
        <authorList>
            <person name="Lugli G.A."/>
            <person name="Duranti S."/>
            <person name="Milani C."/>
        </authorList>
    </citation>
    <scope>NUCLEOTIDE SEQUENCE [LARGE SCALE GENOMIC DNA]</scope>
    <source>
        <strain evidence="5 6">2036B</strain>
    </source>
</reference>
<dbReference type="PANTHER" id="PTHR10695:SF46">
    <property type="entry name" value="BIFUNCTIONAL COENZYME A SYNTHASE-RELATED"/>
    <property type="match status" value="1"/>
</dbReference>
<dbReference type="NCBIfam" id="TIGR00152">
    <property type="entry name" value="dephospho-CoA kinase"/>
    <property type="match status" value="1"/>
</dbReference>
<evidence type="ECO:0000313" key="5">
    <source>
        <dbReference type="EMBL" id="RSX55891.1"/>
    </source>
</evidence>
<comment type="caution">
    <text evidence="5">The sequence shown here is derived from an EMBL/GenBank/DDBJ whole genome shotgun (WGS) entry which is preliminary data.</text>
</comment>
<organism evidence="5 6">
    <name type="scientific">Bifidobacterium dolichotidis</name>
    <dbReference type="NCBI Taxonomy" id="2306976"/>
    <lineage>
        <taxon>Bacteria</taxon>
        <taxon>Bacillati</taxon>
        <taxon>Actinomycetota</taxon>
        <taxon>Actinomycetes</taxon>
        <taxon>Bifidobacteriales</taxon>
        <taxon>Bifidobacteriaceae</taxon>
        <taxon>Bifidobacterium</taxon>
    </lineage>
</organism>
<keyword evidence="3" id="KW-0173">Coenzyme A biosynthesis</keyword>
<dbReference type="Pfam" id="PF01121">
    <property type="entry name" value="CoaE"/>
    <property type="match status" value="1"/>
</dbReference>
<dbReference type="UniPathway" id="UPA00241">
    <property type="reaction ID" value="UER00356"/>
</dbReference>
<comment type="function">
    <text evidence="3">Catalyzes the phosphorylation of the 3'-hydroxyl group of dephosphocoenzyme A to form coenzyme A.</text>
</comment>
<dbReference type="GO" id="GO:0004140">
    <property type="term" value="F:dephospho-CoA kinase activity"/>
    <property type="evidence" value="ECO:0007669"/>
    <property type="project" value="UniProtKB-UniRule"/>
</dbReference>
<dbReference type="AlphaFoldDB" id="A0A430FSR1"/>
<comment type="pathway">
    <text evidence="3">Cofactor biosynthesis; coenzyme A biosynthesis; CoA from (R)-pantothenate: step 5/5.</text>
</comment>
<protein>
    <recommendedName>
        <fullName evidence="3 4">Dephospho-CoA kinase</fullName>
        <ecNumber evidence="3 4">2.7.1.24</ecNumber>
    </recommendedName>
    <alternativeName>
        <fullName evidence="3">Dephosphocoenzyme A kinase</fullName>
    </alternativeName>
</protein>
<name>A0A430FSR1_9BIFI</name>
<dbReference type="Gene3D" id="3.40.50.300">
    <property type="entry name" value="P-loop containing nucleotide triphosphate hydrolases"/>
    <property type="match status" value="1"/>
</dbReference>
<feature type="binding site" evidence="3">
    <location>
        <begin position="11"/>
        <end position="16"/>
    </location>
    <ligand>
        <name>ATP</name>
        <dbReference type="ChEBI" id="CHEBI:30616"/>
    </ligand>
</feature>
<comment type="similarity">
    <text evidence="3">Belongs to the CoaE family.</text>
</comment>
<dbReference type="GO" id="GO:0005737">
    <property type="term" value="C:cytoplasm"/>
    <property type="evidence" value="ECO:0007669"/>
    <property type="project" value="UniProtKB-SubCell"/>
</dbReference>
<keyword evidence="3 5" id="KW-0418">Kinase</keyword>
<evidence type="ECO:0000313" key="6">
    <source>
        <dbReference type="Proteomes" id="UP000287609"/>
    </source>
</evidence>
<keyword evidence="1 3" id="KW-0547">Nucleotide-binding</keyword>
<dbReference type="GO" id="GO:0015937">
    <property type="term" value="P:coenzyme A biosynthetic process"/>
    <property type="evidence" value="ECO:0007669"/>
    <property type="project" value="UniProtKB-UniRule"/>
</dbReference>
<dbReference type="HAMAP" id="MF_00376">
    <property type="entry name" value="Dephospho_CoA_kinase"/>
    <property type="match status" value="1"/>
</dbReference>
<sequence length="240" mass="26811">MIRIALTGGIAAGKSTVSRYLAQLGFGVIDYDEITHELQQAGSFAIEPLRNAFGNEVINAEGAVNRKALAAQVFGDDAMSKAALQQLDSIMHPLIEQLVAEREQAIVEHWQEHELPQYASHSSAVVVHDIPLYTEVHQTIPLTFDHVVTVEAPEEQRIQRMIQTRDMTREQAEARIANQATQAQREALADEVIDGSVTKEQMYEAVDELMQQWLTADEVVAENVQNERNAQQTSSNQKHE</sequence>
<dbReference type="SUPFAM" id="SSF52540">
    <property type="entry name" value="P-loop containing nucleoside triphosphate hydrolases"/>
    <property type="match status" value="1"/>
</dbReference>
<dbReference type="PANTHER" id="PTHR10695">
    <property type="entry name" value="DEPHOSPHO-COA KINASE-RELATED"/>
    <property type="match status" value="1"/>
</dbReference>
<dbReference type="InterPro" id="IPR027417">
    <property type="entry name" value="P-loop_NTPase"/>
</dbReference>
<dbReference type="CDD" id="cd02022">
    <property type="entry name" value="DPCK"/>
    <property type="match status" value="1"/>
</dbReference>
<keyword evidence="6" id="KW-1185">Reference proteome</keyword>
<keyword evidence="3" id="KW-0808">Transferase</keyword>
<dbReference type="PROSITE" id="PS51219">
    <property type="entry name" value="DPCK"/>
    <property type="match status" value="1"/>
</dbReference>
<evidence type="ECO:0000256" key="2">
    <source>
        <dbReference type="ARBA" id="ARBA00022840"/>
    </source>
</evidence>
<dbReference type="Proteomes" id="UP000287609">
    <property type="component" value="Unassembled WGS sequence"/>
</dbReference>
<evidence type="ECO:0000256" key="1">
    <source>
        <dbReference type="ARBA" id="ARBA00022741"/>
    </source>
</evidence>
<dbReference type="EC" id="2.7.1.24" evidence="3 4"/>
<dbReference type="GO" id="GO:0005524">
    <property type="term" value="F:ATP binding"/>
    <property type="evidence" value="ECO:0007669"/>
    <property type="project" value="UniProtKB-UniRule"/>
</dbReference>
<dbReference type="RefSeq" id="WP_241218832.1">
    <property type="nucleotide sequence ID" value="NZ_QXGM01000001.1"/>
</dbReference>
<comment type="subcellular location">
    <subcellularLocation>
        <location evidence="3">Cytoplasm</location>
    </subcellularLocation>
</comment>
<dbReference type="InterPro" id="IPR001977">
    <property type="entry name" value="Depp_CoAkinase"/>
</dbReference>
<gene>
    <name evidence="3" type="primary">coaE</name>
    <name evidence="5" type="ORF">D2E26_0454</name>
</gene>
<dbReference type="EMBL" id="QXGM01000001">
    <property type="protein sequence ID" value="RSX55891.1"/>
    <property type="molecule type" value="Genomic_DNA"/>
</dbReference>
<keyword evidence="2 3" id="KW-0067">ATP-binding</keyword>
<evidence type="ECO:0000256" key="4">
    <source>
        <dbReference type="NCBIfam" id="TIGR00152"/>
    </source>
</evidence>
<keyword evidence="3" id="KW-0963">Cytoplasm</keyword>